<dbReference type="HAMAP" id="MF_02128">
    <property type="entry name" value="TMP_kinase"/>
    <property type="match status" value="1"/>
</dbReference>
<dbReference type="GO" id="GO:0009229">
    <property type="term" value="P:thiamine diphosphate biosynthetic process"/>
    <property type="evidence" value="ECO:0007669"/>
    <property type="project" value="UniProtKB-UniRule"/>
</dbReference>
<keyword evidence="1 4" id="KW-0808">Transferase</keyword>
<feature type="binding site" evidence="1">
    <location>
        <position position="153"/>
    </location>
    <ligand>
        <name>ATP</name>
        <dbReference type="ChEBI" id="CHEBI:30616"/>
    </ligand>
</feature>
<dbReference type="PANTHER" id="PTHR30270:SF0">
    <property type="entry name" value="THIAMINE-MONOPHOSPHATE KINASE"/>
    <property type="match status" value="1"/>
</dbReference>
<dbReference type="Pfam" id="PF02769">
    <property type="entry name" value="AIRS_C"/>
    <property type="match status" value="1"/>
</dbReference>
<feature type="binding site" evidence="1">
    <location>
        <position position="49"/>
    </location>
    <ligand>
        <name>Mg(2+)</name>
        <dbReference type="ChEBI" id="CHEBI:18420"/>
        <label>1</label>
    </ligand>
</feature>
<keyword evidence="5" id="KW-1185">Reference proteome</keyword>
<dbReference type="InterPro" id="IPR036921">
    <property type="entry name" value="PurM-like_N_sf"/>
</dbReference>
<accession>A0A151ATI2</accession>
<dbReference type="CDD" id="cd02194">
    <property type="entry name" value="ThiL"/>
    <property type="match status" value="1"/>
</dbReference>
<keyword evidence="1 4" id="KW-0418">Kinase</keyword>
<dbReference type="GO" id="GO:0009228">
    <property type="term" value="P:thiamine biosynthetic process"/>
    <property type="evidence" value="ECO:0007669"/>
    <property type="project" value="UniProtKB-KW"/>
</dbReference>
<comment type="miscellaneous">
    <text evidence="1">Reaction mechanism of ThiL seems to utilize a direct, inline transfer of the gamma-phosphate of ATP to TMP rather than a phosphorylated enzyme intermediate.</text>
</comment>
<comment type="caution">
    <text evidence="4">The sequence shown here is derived from an EMBL/GenBank/DDBJ whole genome shotgun (WGS) entry which is preliminary data.</text>
</comment>
<evidence type="ECO:0000259" key="2">
    <source>
        <dbReference type="Pfam" id="PF00586"/>
    </source>
</evidence>
<evidence type="ECO:0000313" key="4">
    <source>
        <dbReference type="EMBL" id="KYH30903.1"/>
    </source>
</evidence>
<dbReference type="PIRSF" id="PIRSF005303">
    <property type="entry name" value="Thiam_monoph_kin"/>
    <property type="match status" value="1"/>
</dbReference>
<feature type="binding site" evidence="1">
    <location>
        <position position="50"/>
    </location>
    <ligand>
        <name>Mg(2+)</name>
        <dbReference type="ChEBI" id="CHEBI:18420"/>
        <label>1</label>
    </ligand>
</feature>
<sequence>MDLKTIGEFGLIERLKAGAIVVPDKVIMGIGDDAAVLKGEGGYLTLASTDMLVEDIHFTLATATAREIGYKTMAVNVSDIAAMGGIPEQALVSLGLRPEQPVDFVDELYAGLRECGQRFGVNIIGGDTVSSPRAMVINLAILGRVEEGACLYRSGARPGDVLLVTGDLGGSAAGLDTLLSPRPAPPEAVVFARERHFRPTPRVTEIRAALPAGGITAADDISDGLVAEIYTLAQASGVGIILEAAAVPIAPATRQLAAIYQKDPLAYALYGGEDFELLLTCRPDKVAAVQEAIARACQTPVTPIGNVVPATEGITIIIDGKRLPLNPGGYNHFQ</sequence>
<evidence type="ECO:0000256" key="1">
    <source>
        <dbReference type="HAMAP-Rule" id="MF_02128"/>
    </source>
</evidence>
<dbReference type="UniPathway" id="UPA00060">
    <property type="reaction ID" value="UER00142"/>
</dbReference>
<organism evidence="4 5">
    <name type="scientific">Moorella mulderi DSM 14980</name>
    <dbReference type="NCBI Taxonomy" id="1122241"/>
    <lineage>
        <taxon>Bacteria</taxon>
        <taxon>Bacillati</taxon>
        <taxon>Bacillota</taxon>
        <taxon>Clostridia</taxon>
        <taxon>Neomoorellales</taxon>
        <taxon>Neomoorellaceae</taxon>
        <taxon>Neomoorella</taxon>
    </lineage>
</organism>
<dbReference type="RefSeq" id="WP_062285692.1">
    <property type="nucleotide sequence ID" value="NZ_LTBC01000018.1"/>
</dbReference>
<dbReference type="SUPFAM" id="SSF55326">
    <property type="entry name" value="PurM N-terminal domain-like"/>
    <property type="match status" value="1"/>
</dbReference>
<feature type="domain" description="PurM-like N-terminal" evidence="2">
    <location>
        <begin position="31"/>
        <end position="145"/>
    </location>
</feature>
<dbReference type="EMBL" id="LTBC01000018">
    <property type="protein sequence ID" value="KYH30903.1"/>
    <property type="molecule type" value="Genomic_DNA"/>
</dbReference>
<feature type="binding site" evidence="1">
    <location>
        <position position="330"/>
    </location>
    <ligand>
        <name>substrate</name>
    </ligand>
</feature>
<feature type="domain" description="PurM-like C-terminal" evidence="3">
    <location>
        <begin position="157"/>
        <end position="313"/>
    </location>
</feature>
<feature type="binding site" evidence="1">
    <location>
        <position position="220"/>
    </location>
    <ligand>
        <name>Mg(2+)</name>
        <dbReference type="ChEBI" id="CHEBI:18420"/>
        <label>3</label>
    </ligand>
</feature>
<dbReference type="OrthoDB" id="9802811at2"/>
<comment type="pathway">
    <text evidence="1">Cofactor biosynthesis; thiamine diphosphate biosynthesis; thiamine diphosphate from thiamine phosphate: step 1/1.</text>
</comment>
<protein>
    <recommendedName>
        <fullName evidence="1">Thiamine-monophosphate kinase</fullName>
        <shortName evidence="1">TMP kinase</shortName>
        <shortName evidence="1">Thiamine-phosphate kinase</shortName>
        <ecNumber evidence="1">2.7.4.16</ecNumber>
    </recommendedName>
</protein>
<dbReference type="PATRIC" id="fig|1122241.3.peg.2953"/>
<evidence type="ECO:0000259" key="3">
    <source>
        <dbReference type="Pfam" id="PF02769"/>
    </source>
</evidence>
<feature type="binding site" evidence="1">
    <location>
        <position position="33"/>
    </location>
    <ligand>
        <name>Mg(2+)</name>
        <dbReference type="ChEBI" id="CHEBI:18420"/>
        <label>3</label>
    </ligand>
</feature>
<reference evidence="4 5" key="1">
    <citation type="submission" date="2016-02" db="EMBL/GenBank/DDBJ databases">
        <title>Genome sequence of Moorella mulderi DSM 14980.</title>
        <authorList>
            <person name="Poehlein A."/>
            <person name="Daniel R."/>
        </authorList>
    </citation>
    <scope>NUCLEOTIDE SEQUENCE [LARGE SCALE GENOMIC DNA]</scope>
    <source>
        <strain evidence="4 5">DSM 14980</strain>
    </source>
</reference>
<dbReference type="InterPro" id="IPR036676">
    <property type="entry name" value="PurM-like_C_sf"/>
</dbReference>
<feature type="binding site" evidence="1">
    <location>
        <position position="79"/>
    </location>
    <ligand>
        <name>Mg(2+)</name>
        <dbReference type="ChEBI" id="CHEBI:18420"/>
        <label>2</label>
    </ligand>
</feature>
<feature type="binding site" evidence="1">
    <location>
        <position position="223"/>
    </location>
    <ligand>
        <name>Mg(2+)</name>
        <dbReference type="ChEBI" id="CHEBI:18420"/>
        <label>5</label>
    </ligand>
</feature>
<dbReference type="Gene3D" id="3.30.1330.10">
    <property type="entry name" value="PurM-like, N-terminal domain"/>
    <property type="match status" value="1"/>
</dbReference>
<dbReference type="GO" id="GO:0009030">
    <property type="term" value="F:thiamine-phosphate kinase activity"/>
    <property type="evidence" value="ECO:0007669"/>
    <property type="project" value="UniProtKB-UniRule"/>
</dbReference>
<feature type="binding site" evidence="1">
    <location>
        <position position="79"/>
    </location>
    <ligand>
        <name>Mg(2+)</name>
        <dbReference type="ChEBI" id="CHEBI:18420"/>
        <label>4</label>
    </ligand>
</feature>
<dbReference type="Proteomes" id="UP000075670">
    <property type="component" value="Unassembled WGS sequence"/>
</dbReference>
<dbReference type="GO" id="GO:0005524">
    <property type="term" value="F:ATP binding"/>
    <property type="evidence" value="ECO:0007669"/>
    <property type="project" value="UniProtKB-UniRule"/>
</dbReference>
<feature type="binding site" evidence="1">
    <location>
        <position position="48"/>
    </location>
    <ligand>
        <name>Mg(2+)</name>
        <dbReference type="ChEBI" id="CHEBI:18420"/>
        <label>4</label>
    </ligand>
</feature>
<comment type="function">
    <text evidence="1">Catalyzes the ATP-dependent phosphorylation of thiamine-monophosphate (TMP) to form thiamine-pyrophosphate (TPP), the active form of vitamin B1.</text>
</comment>
<feature type="binding site" evidence="1">
    <location>
        <position position="57"/>
    </location>
    <ligand>
        <name>substrate</name>
    </ligand>
</feature>
<feature type="binding site" evidence="1">
    <location>
        <position position="109"/>
    </location>
    <ligand>
        <name>ATP</name>
        <dbReference type="ChEBI" id="CHEBI:30616"/>
    </ligand>
</feature>
<proteinExistence type="inferred from homology"/>
<gene>
    <name evidence="1 4" type="primary">thiL</name>
    <name evidence="4" type="ORF">MOMUL_27770</name>
</gene>
<dbReference type="AlphaFoldDB" id="A0A151ATI2"/>
<dbReference type="EC" id="2.7.4.16" evidence="1"/>
<dbReference type="InterPro" id="IPR016188">
    <property type="entry name" value="PurM-like_N"/>
</dbReference>
<keyword evidence="1" id="KW-0547">Nucleotide-binding</keyword>
<dbReference type="InterPro" id="IPR006283">
    <property type="entry name" value="ThiL-like"/>
</dbReference>
<comment type="catalytic activity">
    <reaction evidence="1">
        <text>thiamine phosphate + ATP = thiamine diphosphate + ADP</text>
        <dbReference type="Rhea" id="RHEA:15913"/>
        <dbReference type="ChEBI" id="CHEBI:30616"/>
        <dbReference type="ChEBI" id="CHEBI:37575"/>
        <dbReference type="ChEBI" id="CHEBI:58937"/>
        <dbReference type="ChEBI" id="CHEBI:456216"/>
        <dbReference type="EC" id="2.7.4.16"/>
    </reaction>
</comment>
<keyword evidence="1" id="KW-0784">Thiamine biosynthesis</keyword>
<feature type="binding site" evidence="1">
    <location>
        <position position="50"/>
    </location>
    <ligand>
        <name>Mg(2+)</name>
        <dbReference type="ChEBI" id="CHEBI:18420"/>
        <label>2</label>
    </ligand>
</feature>
<dbReference type="Pfam" id="PF00586">
    <property type="entry name" value="AIRS"/>
    <property type="match status" value="1"/>
</dbReference>
<dbReference type="SUPFAM" id="SSF56042">
    <property type="entry name" value="PurM C-terminal domain-like"/>
    <property type="match status" value="1"/>
</dbReference>
<dbReference type="Gene3D" id="3.90.650.10">
    <property type="entry name" value="PurM-like C-terminal domain"/>
    <property type="match status" value="1"/>
</dbReference>
<dbReference type="PANTHER" id="PTHR30270">
    <property type="entry name" value="THIAMINE-MONOPHOSPHATE KINASE"/>
    <property type="match status" value="1"/>
</dbReference>
<feature type="binding site" evidence="1">
    <location>
        <begin position="126"/>
        <end position="127"/>
    </location>
    <ligand>
        <name>ATP</name>
        <dbReference type="ChEBI" id="CHEBI:30616"/>
    </ligand>
</feature>
<feature type="binding site" evidence="1">
    <location>
        <position position="33"/>
    </location>
    <ligand>
        <name>Mg(2+)</name>
        <dbReference type="ChEBI" id="CHEBI:18420"/>
        <label>4</label>
    </ligand>
</feature>
<keyword evidence="1" id="KW-0067">ATP-binding</keyword>
<dbReference type="NCBIfam" id="TIGR01379">
    <property type="entry name" value="thiL"/>
    <property type="match status" value="1"/>
</dbReference>
<keyword evidence="1" id="KW-0479">Metal-binding</keyword>
<keyword evidence="1" id="KW-0460">Magnesium</keyword>
<name>A0A151ATI2_9FIRM</name>
<evidence type="ECO:0000313" key="5">
    <source>
        <dbReference type="Proteomes" id="UP000075670"/>
    </source>
</evidence>
<feature type="binding site" evidence="1">
    <location>
        <position position="127"/>
    </location>
    <ligand>
        <name>Mg(2+)</name>
        <dbReference type="ChEBI" id="CHEBI:18420"/>
        <label>1</label>
    </ligand>
</feature>
<dbReference type="InterPro" id="IPR010918">
    <property type="entry name" value="PurM-like_C_dom"/>
</dbReference>
<comment type="similarity">
    <text evidence="1">Belongs to the thiamine-monophosphate kinase family.</text>
</comment>
<feature type="binding site" evidence="1">
    <location>
        <position position="273"/>
    </location>
    <ligand>
        <name>substrate</name>
    </ligand>
</feature>
<feature type="binding site" evidence="1">
    <location>
        <position position="79"/>
    </location>
    <ligand>
        <name>Mg(2+)</name>
        <dbReference type="ChEBI" id="CHEBI:18420"/>
        <label>3</label>
    </ligand>
</feature>
<feature type="binding site" evidence="1">
    <location>
        <position position="222"/>
    </location>
    <ligand>
        <name>ATP</name>
        <dbReference type="ChEBI" id="CHEBI:30616"/>
    </ligand>
</feature>
<dbReference type="GO" id="GO:0000287">
    <property type="term" value="F:magnesium ion binding"/>
    <property type="evidence" value="ECO:0007669"/>
    <property type="project" value="UniProtKB-UniRule"/>
</dbReference>